<dbReference type="Proteomes" id="UP000620124">
    <property type="component" value="Unassembled WGS sequence"/>
</dbReference>
<sequence>MPATPTASSSSFFPAPYRIPDEPSPKKRQRFSSVTRQPQASSSSSATPDNINAEREASAMRMFDVWSQLAEKYSRRIDEDDIVDLVTGEIVKDRGVLSAETPWKFGRFADDSVDVDDSTGTDDDEEDDIDELDIITGSTQVSPPRAVPPVQTMDPADAKDLKEFMEAERRRREECGEEEEEEEEEREDVGDLDDGEATSDDNGSKQVPKAGPGSRSVVLDDSDDELGSWGIVDESNIICPVSGSADNAEIMEILDSPPVSPTRSATPKPETPPPNFKRTSNRMPPPRLQLHTPPAVSHPLHIVLDRRIYSHCNSPVLLTHKTYYPGGCRSAPAVSISISSENPCASPE</sequence>
<dbReference type="Pfam" id="PF10384">
    <property type="entry name" value="Scm3"/>
    <property type="match status" value="1"/>
</dbReference>
<evidence type="ECO:0000313" key="2">
    <source>
        <dbReference type="EMBL" id="KAF7338564.1"/>
    </source>
</evidence>
<comment type="caution">
    <text evidence="2">The sequence shown here is derived from an EMBL/GenBank/DDBJ whole genome shotgun (WGS) entry which is preliminary data.</text>
</comment>
<name>A0A8H6XD68_9AGAR</name>
<protein>
    <submittedName>
        <fullName evidence="2">Uncharacterized protein</fullName>
    </submittedName>
</protein>
<feature type="region of interest" description="Disordered" evidence="1">
    <location>
        <begin position="1"/>
        <end position="55"/>
    </location>
</feature>
<dbReference type="EMBL" id="JACAZI010000021">
    <property type="protein sequence ID" value="KAF7338564.1"/>
    <property type="molecule type" value="Genomic_DNA"/>
</dbReference>
<feature type="compositionally biased region" description="Basic and acidic residues" evidence="1">
    <location>
        <begin position="156"/>
        <end position="174"/>
    </location>
</feature>
<dbReference type="Gene3D" id="6.10.250.2010">
    <property type="match status" value="1"/>
</dbReference>
<gene>
    <name evidence="2" type="ORF">MVEN_02082600</name>
</gene>
<reference evidence="2" key="1">
    <citation type="submission" date="2020-05" db="EMBL/GenBank/DDBJ databases">
        <title>Mycena genomes resolve the evolution of fungal bioluminescence.</title>
        <authorList>
            <person name="Tsai I.J."/>
        </authorList>
    </citation>
    <scope>NUCLEOTIDE SEQUENCE</scope>
    <source>
        <strain evidence="2">CCC161011</strain>
    </source>
</reference>
<feature type="region of interest" description="Disordered" evidence="1">
    <location>
        <begin position="256"/>
        <end position="284"/>
    </location>
</feature>
<evidence type="ECO:0000313" key="3">
    <source>
        <dbReference type="Proteomes" id="UP000620124"/>
    </source>
</evidence>
<dbReference type="OrthoDB" id="2420608at2759"/>
<organism evidence="2 3">
    <name type="scientific">Mycena venus</name>
    <dbReference type="NCBI Taxonomy" id="2733690"/>
    <lineage>
        <taxon>Eukaryota</taxon>
        <taxon>Fungi</taxon>
        <taxon>Dikarya</taxon>
        <taxon>Basidiomycota</taxon>
        <taxon>Agaricomycotina</taxon>
        <taxon>Agaricomycetes</taxon>
        <taxon>Agaricomycetidae</taxon>
        <taxon>Agaricales</taxon>
        <taxon>Marasmiineae</taxon>
        <taxon>Mycenaceae</taxon>
        <taxon>Mycena</taxon>
    </lineage>
</organism>
<feature type="region of interest" description="Disordered" evidence="1">
    <location>
        <begin position="106"/>
        <end position="222"/>
    </location>
</feature>
<dbReference type="AlphaFoldDB" id="A0A8H6XD68"/>
<evidence type="ECO:0000256" key="1">
    <source>
        <dbReference type="SAM" id="MobiDB-lite"/>
    </source>
</evidence>
<accession>A0A8H6XD68</accession>
<feature type="compositionally biased region" description="Acidic residues" evidence="1">
    <location>
        <begin position="175"/>
        <end position="199"/>
    </location>
</feature>
<dbReference type="GO" id="GO:0005634">
    <property type="term" value="C:nucleus"/>
    <property type="evidence" value="ECO:0007669"/>
    <property type="project" value="InterPro"/>
</dbReference>
<dbReference type="GO" id="GO:0042393">
    <property type="term" value="F:histone binding"/>
    <property type="evidence" value="ECO:0007669"/>
    <property type="project" value="InterPro"/>
</dbReference>
<feature type="compositionally biased region" description="Low complexity" evidence="1">
    <location>
        <begin position="1"/>
        <end position="16"/>
    </location>
</feature>
<feature type="compositionally biased region" description="Low complexity" evidence="1">
    <location>
        <begin position="32"/>
        <end position="48"/>
    </location>
</feature>
<proteinExistence type="predicted"/>
<dbReference type="InterPro" id="IPR018465">
    <property type="entry name" value="Scm3/HJURP"/>
</dbReference>
<keyword evidence="3" id="KW-1185">Reference proteome</keyword>
<feature type="compositionally biased region" description="Acidic residues" evidence="1">
    <location>
        <begin position="111"/>
        <end position="133"/>
    </location>
</feature>